<dbReference type="InterPro" id="IPR059106">
    <property type="entry name" value="WHD_MalT"/>
</dbReference>
<organism evidence="5 6">
    <name type="scientific">Litoribacillus peritrichatus</name>
    <dbReference type="NCBI Taxonomy" id="718191"/>
    <lineage>
        <taxon>Bacteria</taxon>
        <taxon>Pseudomonadati</taxon>
        <taxon>Pseudomonadota</taxon>
        <taxon>Gammaproteobacteria</taxon>
        <taxon>Oceanospirillales</taxon>
        <taxon>Oceanospirillaceae</taxon>
        <taxon>Litoribacillus</taxon>
    </lineage>
</organism>
<evidence type="ECO:0000313" key="6">
    <source>
        <dbReference type="Proteomes" id="UP001501565"/>
    </source>
</evidence>
<name>A0ABP7MF65_9GAMM</name>
<dbReference type="Gene3D" id="1.10.10.10">
    <property type="entry name" value="Winged helix-like DNA-binding domain superfamily/Winged helix DNA-binding domain"/>
    <property type="match status" value="1"/>
</dbReference>
<dbReference type="Pfam" id="PF25873">
    <property type="entry name" value="WHD_MalT"/>
    <property type="match status" value="1"/>
</dbReference>
<accession>A0ABP7MF65</accession>
<proteinExistence type="predicted"/>
<dbReference type="SMART" id="SM00421">
    <property type="entry name" value="HTH_LUXR"/>
    <property type="match status" value="1"/>
</dbReference>
<comment type="caution">
    <text evidence="5">The sequence shown here is derived from an EMBL/GenBank/DDBJ whole genome shotgun (WGS) entry which is preliminary data.</text>
</comment>
<evidence type="ECO:0000256" key="1">
    <source>
        <dbReference type="ARBA" id="ARBA00023015"/>
    </source>
</evidence>
<protein>
    <recommendedName>
        <fullName evidence="4">HTH luxR-type domain-containing protein</fullName>
    </recommendedName>
</protein>
<dbReference type="RefSeq" id="WP_344796874.1">
    <property type="nucleotide sequence ID" value="NZ_BAABBN010000004.1"/>
</dbReference>
<dbReference type="InterPro" id="IPR016032">
    <property type="entry name" value="Sig_transdc_resp-reg_C-effctor"/>
</dbReference>
<feature type="domain" description="HTH luxR-type" evidence="4">
    <location>
        <begin position="437"/>
        <end position="502"/>
    </location>
</feature>
<dbReference type="PRINTS" id="PR00038">
    <property type="entry name" value="HTHLUXR"/>
</dbReference>
<dbReference type="CDD" id="cd06170">
    <property type="entry name" value="LuxR_C_like"/>
    <property type="match status" value="1"/>
</dbReference>
<dbReference type="Gene3D" id="3.40.50.300">
    <property type="entry name" value="P-loop containing nucleotide triphosphate hydrolases"/>
    <property type="match status" value="1"/>
</dbReference>
<sequence>MLLKSRFYLPPLNAAHVARTSLIQQLETLPGGKIALICAPAGYGKSTLASQWLHQHHQTFCWLSLGEEHNRPAIFWRYALTAIQQALPNVGSEAEKLVVNSASAVAVVISLLNDLDELTVMNHSEDAVSIVLDDFHHLNHPELLKAINLFFDHLPANVRVVLTSRIEPDIYLAKRRANHQLLELNQAQITFNKKEAESLIRLQLEAPIDSQEVSEIYQYTEGWPTGLQLLLLQKKRMGTVEATKWLVKSDSFLDRTISDYLFDEVFVSLTKETQHFLMVTARANRFTAGLCNHVFKRRDSYQVIDQLEKLSLFVIPLDNHRTWYRYHDLFRSFLQETGSREMGDELASYVESSIEWLENNGCLIDAIEMSLGHDVWDKSMELIPQIIKEGEPEQKARVADWLLQLPVSMRDSLNDSLDSVDIPTSDDFTGYVLPDAFQTIADPLTNREQQVLELIAQGKSNQQIADQLFISVNTLKVHVRNLYGKIGVENRREAMLKVTQPSL</sequence>
<dbReference type="InterPro" id="IPR036388">
    <property type="entry name" value="WH-like_DNA-bd_sf"/>
</dbReference>
<dbReference type="Proteomes" id="UP001501565">
    <property type="component" value="Unassembled WGS sequence"/>
</dbReference>
<keyword evidence="2" id="KW-0238">DNA-binding</keyword>
<keyword evidence="6" id="KW-1185">Reference proteome</keyword>
<evidence type="ECO:0000313" key="5">
    <source>
        <dbReference type="EMBL" id="GAA3919700.1"/>
    </source>
</evidence>
<reference evidence="6" key="1">
    <citation type="journal article" date="2019" name="Int. J. Syst. Evol. Microbiol.">
        <title>The Global Catalogue of Microorganisms (GCM) 10K type strain sequencing project: providing services to taxonomists for standard genome sequencing and annotation.</title>
        <authorList>
            <consortium name="The Broad Institute Genomics Platform"/>
            <consortium name="The Broad Institute Genome Sequencing Center for Infectious Disease"/>
            <person name="Wu L."/>
            <person name="Ma J."/>
        </authorList>
    </citation>
    <scope>NUCLEOTIDE SEQUENCE [LARGE SCALE GENOMIC DNA]</scope>
    <source>
        <strain evidence="6">JCM 17551</strain>
    </source>
</reference>
<dbReference type="SUPFAM" id="SSF52540">
    <property type="entry name" value="P-loop containing nucleoside triphosphate hydrolases"/>
    <property type="match status" value="1"/>
</dbReference>
<dbReference type="InterPro" id="IPR027417">
    <property type="entry name" value="P-loop_NTPase"/>
</dbReference>
<dbReference type="PANTHER" id="PTHR44688:SF16">
    <property type="entry name" value="DNA-BINDING TRANSCRIPTIONAL ACTIVATOR DEVR_DOSR"/>
    <property type="match status" value="1"/>
</dbReference>
<evidence type="ECO:0000256" key="3">
    <source>
        <dbReference type="ARBA" id="ARBA00023163"/>
    </source>
</evidence>
<evidence type="ECO:0000259" key="4">
    <source>
        <dbReference type="PROSITE" id="PS50043"/>
    </source>
</evidence>
<dbReference type="PROSITE" id="PS00622">
    <property type="entry name" value="HTH_LUXR_1"/>
    <property type="match status" value="1"/>
</dbReference>
<dbReference type="Pfam" id="PF00196">
    <property type="entry name" value="GerE"/>
    <property type="match status" value="1"/>
</dbReference>
<dbReference type="EMBL" id="BAABBN010000004">
    <property type="protein sequence ID" value="GAA3919700.1"/>
    <property type="molecule type" value="Genomic_DNA"/>
</dbReference>
<dbReference type="PROSITE" id="PS50043">
    <property type="entry name" value="HTH_LUXR_2"/>
    <property type="match status" value="1"/>
</dbReference>
<dbReference type="InterPro" id="IPR000792">
    <property type="entry name" value="Tscrpt_reg_LuxR_C"/>
</dbReference>
<gene>
    <name evidence="5" type="ORF">GCM10022277_13970</name>
</gene>
<dbReference type="PANTHER" id="PTHR44688">
    <property type="entry name" value="DNA-BINDING TRANSCRIPTIONAL ACTIVATOR DEVR_DOSR"/>
    <property type="match status" value="1"/>
</dbReference>
<dbReference type="SUPFAM" id="SSF46894">
    <property type="entry name" value="C-terminal effector domain of the bipartite response regulators"/>
    <property type="match status" value="1"/>
</dbReference>
<keyword evidence="1" id="KW-0805">Transcription regulation</keyword>
<evidence type="ECO:0000256" key="2">
    <source>
        <dbReference type="ARBA" id="ARBA00023125"/>
    </source>
</evidence>
<keyword evidence="3" id="KW-0804">Transcription</keyword>